<gene>
    <name evidence="1" type="ORF">PIB30_104689</name>
</gene>
<dbReference type="EMBL" id="JASCZI010215114">
    <property type="protein sequence ID" value="MED6202374.1"/>
    <property type="molecule type" value="Genomic_DNA"/>
</dbReference>
<protein>
    <submittedName>
        <fullName evidence="1">Uncharacterized protein</fullName>
    </submittedName>
</protein>
<dbReference type="Proteomes" id="UP001341840">
    <property type="component" value="Unassembled WGS sequence"/>
</dbReference>
<proteinExistence type="predicted"/>
<evidence type="ECO:0000313" key="2">
    <source>
        <dbReference type="Proteomes" id="UP001341840"/>
    </source>
</evidence>
<evidence type="ECO:0000313" key="1">
    <source>
        <dbReference type="EMBL" id="MED6202374.1"/>
    </source>
</evidence>
<reference evidence="1 2" key="1">
    <citation type="journal article" date="2023" name="Plants (Basel)">
        <title>Bridging the Gap: Combining Genomics and Transcriptomics Approaches to Understand Stylosanthes scabra, an Orphan Legume from the Brazilian Caatinga.</title>
        <authorList>
            <person name="Ferreira-Neto J.R.C."/>
            <person name="da Silva M.D."/>
            <person name="Binneck E."/>
            <person name="de Melo N.F."/>
            <person name="da Silva R.H."/>
            <person name="de Melo A.L.T.M."/>
            <person name="Pandolfi V."/>
            <person name="Bustamante F.O."/>
            <person name="Brasileiro-Vidal A.C."/>
            <person name="Benko-Iseppon A.M."/>
        </authorList>
    </citation>
    <scope>NUCLEOTIDE SEQUENCE [LARGE SCALE GENOMIC DNA]</scope>
    <source>
        <tissue evidence="1">Leaves</tissue>
    </source>
</reference>
<organism evidence="1 2">
    <name type="scientific">Stylosanthes scabra</name>
    <dbReference type="NCBI Taxonomy" id="79078"/>
    <lineage>
        <taxon>Eukaryota</taxon>
        <taxon>Viridiplantae</taxon>
        <taxon>Streptophyta</taxon>
        <taxon>Embryophyta</taxon>
        <taxon>Tracheophyta</taxon>
        <taxon>Spermatophyta</taxon>
        <taxon>Magnoliopsida</taxon>
        <taxon>eudicotyledons</taxon>
        <taxon>Gunneridae</taxon>
        <taxon>Pentapetalae</taxon>
        <taxon>rosids</taxon>
        <taxon>fabids</taxon>
        <taxon>Fabales</taxon>
        <taxon>Fabaceae</taxon>
        <taxon>Papilionoideae</taxon>
        <taxon>50 kb inversion clade</taxon>
        <taxon>dalbergioids sensu lato</taxon>
        <taxon>Dalbergieae</taxon>
        <taxon>Pterocarpus clade</taxon>
        <taxon>Stylosanthes</taxon>
    </lineage>
</organism>
<comment type="caution">
    <text evidence="1">The sequence shown here is derived from an EMBL/GenBank/DDBJ whole genome shotgun (WGS) entry which is preliminary data.</text>
</comment>
<accession>A0ABU6XXI5</accession>
<name>A0ABU6XXI5_9FABA</name>
<keyword evidence="2" id="KW-1185">Reference proteome</keyword>
<sequence>MHYCFRLGITERAVGVMVLVPSSHFSTGEEAAVAKLPPKDFNSLHSFPLPQFLPHLINPLLILVHKALVGGFDRKFPFRIGSPEDSIWAVLRSRRVNKSNLVNDAIRIQVRVCSSGGNSNSHLM</sequence>